<evidence type="ECO:0008006" key="3">
    <source>
        <dbReference type="Google" id="ProtNLM"/>
    </source>
</evidence>
<dbReference type="Proteomes" id="UP000092839">
    <property type="component" value="Chromosome"/>
</dbReference>
<proteinExistence type="predicted"/>
<dbReference type="AlphaFoldDB" id="A0A1B1UC43"/>
<sequence length="153" mass="16986">MGLQFMANKPAAVTELHRVLTPGGRALVTLPGPEPDLFSIMGDALSRRIGPELAAFVRTVFSLHDEVEMRKLLEEAGFGRVEVEAATARLHVPEPRDFLWQYINSTPMIGGVMKVDEATRTAFEREVTAKWQPFRANGGMNFEVRMTTAVGWA</sequence>
<dbReference type="Gene3D" id="3.40.50.150">
    <property type="entry name" value="Vaccinia Virus protein VP39"/>
    <property type="match status" value="1"/>
</dbReference>
<keyword evidence="2" id="KW-1185">Reference proteome</keyword>
<name>A0A1B1UC43_9BRAD</name>
<dbReference type="KEGG" id="bic:LMTR13_09335"/>
<gene>
    <name evidence="1" type="ORF">LMTR13_09335</name>
</gene>
<dbReference type="SUPFAM" id="SSF53335">
    <property type="entry name" value="S-adenosyl-L-methionine-dependent methyltransferases"/>
    <property type="match status" value="1"/>
</dbReference>
<accession>A0A1B1UC43</accession>
<protein>
    <recommendedName>
        <fullName evidence="3">Methyltransferase domain-containing protein</fullName>
    </recommendedName>
</protein>
<reference evidence="1 2" key="1">
    <citation type="submission" date="2016-07" db="EMBL/GenBank/DDBJ databases">
        <title>Complete genome sequence of Bradyrhizobium icense LMTR 13T, a potential inoculant strain isolated from lima bean (Phaseolus lunatus) in Peru.</title>
        <authorList>
            <person name="Ormeno-Orrillo E."/>
            <person name="Duran D."/>
            <person name="Rogel M.A."/>
            <person name="Rey L."/>
            <person name="Imperial J."/>
            <person name="Ruiz-Argueso T."/>
            <person name="Martinez-Romero E."/>
        </authorList>
    </citation>
    <scope>NUCLEOTIDE SEQUENCE [LARGE SCALE GENOMIC DNA]</scope>
    <source>
        <strain evidence="1 2">LMTR 13</strain>
    </source>
</reference>
<organism evidence="1 2">
    <name type="scientific">Bradyrhizobium icense</name>
    <dbReference type="NCBI Taxonomy" id="1274631"/>
    <lineage>
        <taxon>Bacteria</taxon>
        <taxon>Pseudomonadati</taxon>
        <taxon>Pseudomonadota</taxon>
        <taxon>Alphaproteobacteria</taxon>
        <taxon>Hyphomicrobiales</taxon>
        <taxon>Nitrobacteraceae</taxon>
        <taxon>Bradyrhizobium</taxon>
    </lineage>
</organism>
<dbReference type="EMBL" id="CP016428">
    <property type="protein sequence ID" value="ANW00339.1"/>
    <property type="molecule type" value="Genomic_DNA"/>
</dbReference>
<dbReference type="InterPro" id="IPR029063">
    <property type="entry name" value="SAM-dependent_MTases_sf"/>
</dbReference>
<evidence type="ECO:0000313" key="2">
    <source>
        <dbReference type="Proteomes" id="UP000092839"/>
    </source>
</evidence>
<dbReference type="STRING" id="1274631.LMTR13_09335"/>
<evidence type="ECO:0000313" key="1">
    <source>
        <dbReference type="EMBL" id="ANW00339.1"/>
    </source>
</evidence>